<comment type="caution">
    <text evidence="4">The sequence shown here is derived from an EMBL/GenBank/DDBJ whole genome shotgun (WGS) entry which is preliminary data.</text>
</comment>
<evidence type="ECO:0000259" key="3">
    <source>
        <dbReference type="PROSITE" id="PS50893"/>
    </source>
</evidence>
<dbReference type="GO" id="GO:0016887">
    <property type="term" value="F:ATP hydrolysis activity"/>
    <property type="evidence" value="ECO:0007669"/>
    <property type="project" value="InterPro"/>
</dbReference>
<gene>
    <name evidence="4" type="ORF">NJ959_10985</name>
</gene>
<dbReference type="InterPro" id="IPR027417">
    <property type="entry name" value="P-loop_NTPase"/>
</dbReference>
<sequence length="241" mass="26062">MIGTLAIECRDLYTPYLATLQRSALQGVNCTIKAGEFVVLLGLNGAGKSTWLRSLLGLVPIQTGTIAINEVPLVPKTLTQVRRDIGILYQGGALVPQLTALENVLCGCLGRRSPWQTMVGFSRKDRYHALDCLEKVGLDNQGEQKTSQLSGGQRQRVAIARLLMQSPKILLVDEPTAGLDVQAARQVMEILLQLNHQGVTIVTVLHDLELAQAYAKRAIVLQEGAIASDGICKNLATHFAG</sequence>
<dbReference type="GO" id="GO:0005886">
    <property type="term" value="C:plasma membrane"/>
    <property type="evidence" value="ECO:0007669"/>
    <property type="project" value="TreeGrafter"/>
</dbReference>
<dbReference type="Gene3D" id="3.40.50.300">
    <property type="entry name" value="P-loop containing nucleotide triphosphate hydrolases"/>
    <property type="match status" value="1"/>
</dbReference>
<dbReference type="Pfam" id="PF00005">
    <property type="entry name" value="ABC_tran"/>
    <property type="match status" value="1"/>
</dbReference>
<dbReference type="InterPro" id="IPR017871">
    <property type="entry name" value="ABC_transporter-like_CS"/>
</dbReference>
<dbReference type="SUPFAM" id="SSF52540">
    <property type="entry name" value="P-loop containing nucleoside triphosphate hydrolases"/>
    <property type="match status" value="1"/>
</dbReference>
<dbReference type="EMBL" id="JAMZMM010000086">
    <property type="protein sequence ID" value="MCP2728980.1"/>
    <property type="molecule type" value="Genomic_DNA"/>
</dbReference>
<dbReference type="Proteomes" id="UP001204953">
    <property type="component" value="Unassembled WGS sequence"/>
</dbReference>
<evidence type="ECO:0000256" key="1">
    <source>
        <dbReference type="ARBA" id="ARBA00022741"/>
    </source>
</evidence>
<dbReference type="InterPro" id="IPR015854">
    <property type="entry name" value="ABC_transpr_LolD-like"/>
</dbReference>
<dbReference type="PROSITE" id="PS50893">
    <property type="entry name" value="ABC_TRANSPORTER_2"/>
    <property type="match status" value="1"/>
</dbReference>
<dbReference type="GO" id="GO:0005524">
    <property type="term" value="F:ATP binding"/>
    <property type="evidence" value="ECO:0007669"/>
    <property type="project" value="UniProtKB-KW"/>
</dbReference>
<evidence type="ECO:0000256" key="2">
    <source>
        <dbReference type="ARBA" id="ARBA00022840"/>
    </source>
</evidence>
<name>A0AAE3GQP9_9CYAN</name>
<organism evidence="4 5">
    <name type="scientific">Limnofasciculus baicalensis BBK-W-15</name>
    <dbReference type="NCBI Taxonomy" id="2699891"/>
    <lineage>
        <taxon>Bacteria</taxon>
        <taxon>Bacillati</taxon>
        <taxon>Cyanobacteriota</taxon>
        <taxon>Cyanophyceae</taxon>
        <taxon>Coleofasciculales</taxon>
        <taxon>Coleofasciculaceae</taxon>
        <taxon>Limnofasciculus</taxon>
        <taxon>Limnofasciculus baicalensis</taxon>
    </lineage>
</organism>
<dbReference type="PANTHER" id="PTHR24220:SF659">
    <property type="entry name" value="TRANSPORTER, PUTATIVE-RELATED"/>
    <property type="match status" value="1"/>
</dbReference>
<feature type="domain" description="ABC transporter" evidence="3">
    <location>
        <begin position="7"/>
        <end position="240"/>
    </location>
</feature>
<dbReference type="SMART" id="SM00382">
    <property type="entry name" value="AAA"/>
    <property type="match status" value="1"/>
</dbReference>
<proteinExistence type="predicted"/>
<keyword evidence="5" id="KW-1185">Reference proteome</keyword>
<dbReference type="InterPro" id="IPR003593">
    <property type="entry name" value="AAA+_ATPase"/>
</dbReference>
<dbReference type="InterPro" id="IPR003439">
    <property type="entry name" value="ABC_transporter-like_ATP-bd"/>
</dbReference>
<reference evidence="4" key="1">
    <citation type="submission" date="2022-06" db="EMBL/GenBank/DDBJ databases">
        <title>New cyanobacteria of genus Symplocastrum in benthos of Lake Baikal.</title>
        <authorList>
            <person name="Sorokovikova E."/>
            <person name="Tikhonova I."/>
            <person name="Krasnopeev A."/>
            <person name="Evseev P."/>
            <person name="Gladkikh A."/>
            <person name="Belykh O."/>
        </authorList>
    </citation>
    <scope>NUCLEOTIDE SEQUENCE</scope>
    <source>
        <strain evidence="4">BBK-W-15</strain>
    </source>
</reference>
<dbReference type="PANTHER" id="PTHR24220">
    <property type="entry name" value="IMPORT ATP-BINDING PROTEIN"/>
    <property type="match status" value="1"/>
</dbReference>
<dbReference type="PROSITE" id="PS00211">
    <property type="entry name" value="ABC_TRANSPORTER_1"/>
    <property type="match status" value="1"/>
</dbReference>
<keyword evidence="1" id="KW-0547">Nucleotide-binding</keyword>
<accession>A0AAE3GQP9</accession>
<dbReference type="GO" id="GO:0022857">
    <property type="term" value="F:transmembrane transporter activity"/>
    <property type="evidence" value="ECO:0007669"/>
    <property type="project" value="TreeGrafter"/>
</dbReference>
<dbReference type="RefSeq" id="WP_254011769.1">
    <property type="nucleotide sequence ID" value="NZ_JAMZMM010000086.1"/>
</dbReference>
<evidence type="ECO:0000313" key="4">
    <source>
        <dbReference type="EMBL" id="MCP2728980.1"/>
    </source>
</evidence>
<protein>
    <submittedName>
        <fullName evidence="4">ATP-binding cassette domain-containing protein</fullName>
    </submittedName>
</protein>
<dbReference type="AlphaFoldDB" id="A0AAE3GQP9"/>
<keyword evidence="2 4" id="KW-0067">ATP-binding</keyword>
<evidence type="ECO:0000313" key="5">
    <source>
        <dbReference type="Proteomes" id="UP001204953"/>
    </source>
</evidence>